<comment type="catalytic activity">
    <reaction evidence="10 11 12">
        <text>L-serine = pyruvate + NH4(+)</text>
        <dbReference type="Rhea" id="RHEA:19169"/>
        <dbReference type="ChEBI" id="CHEBI:15361"/>
        <dbReference type="ChEBI" id="CHEBI:28938"/>
        <dbReference type="ChEBI" id="CHEBI:33384"/>
        <dbReference type="EC" id="4.3.1.17"/>
    </reaction>
</comment>
<organism evidence="14 15">
    <name type="scientific">Blautia hansenii</name>
    <name type="common">Ruminococcus hansenii</name>
    <dbReference type="NCBI Taxonomy" id="1322"/>
    <lineage>
        <taxon>Bacteria</taxon>
        <taxon>Bacillati</taxon>
        <taxon>Bacillota</taxon>
        <taxon>Clostridia</taxon>
        <taxon>Lachnospirales</taxon>
        <taxon>Lachnospiraceae</taxon>
        <taxon>Blautia</taxon>
    </lineage>
</organism>
<evidence type="ECO:0000256" key="4">
    <source>
        <dbReference type="ARBA" id="ARBA00022432"/>
    </source>
</evidence>
<gene>
    <name evidence="14" type="primary">sdaAB</name>
    <name evidence="14" type="ORF">G5A70_01910</name>
</gene>
<feature type="domain" description="ACT" evidence="13">
    <location>
        <begin position="151"/>
        <end position="223"/>
    </location>
</feature>
<evidence type="ECO:0000256" key="10">
    <source>
        <dbReference type="ARBA" id="ARBA00049406"/>
    </source>
</evidence>
<evidence type="ECO:0000256" key="7">
    <source>
        <dbReference type="ARBA" id="ARBA00023004"/>
    </source>
</evidence>
<dbReference type="SUPFAM" id="SSF55021">
    <property type="entry name" value="ACT-like"/>
    <property type="match status" value="1"/>
</dbReference>
<reference evidence="14 15" key="1">
    <citation type="journal article" date="2020" name="Cell Host Microbe">
        <title>Functional and Genomic Variation between Human-Derived Isolates of Lachnospiraceae Reveals Inter- and Intra-Species Diversity.</title>
        <authorList>
            <person name="Sorbara M.T."/>
            <person name="Littmann E.R."/>
            <person name="Fontana E."/>
            <person name="Moody T.U."/>
            <person name="Kohout C.E."/>
            <person name="Gjonbalaj M."/>
            <person name="Eaton V."/>
            <person name="Seok R."/>
            <person name="Leiner I.M."/>
            <person name="Pamer E.G."/>
        </authorList>
    </citation>
    <scope>NUCLEOTIDE SEQUENCE [LARGE SCALE GENOMIC DNA]</scope>
    <source>
        <strain evidence="14 15">MSK.15.26</strain>
    </source>
</reference>
<accession>A0ABX2I3D6</accession>
<keyword evidence="5 11" id="KW-0004">4Fe-4S</keyword>
<evidence type="ECO:0000256" key="9">
    <source>
        <dbReference type="ARBA" id="ARBA00023239"/>
    </source>
</evidence>
<dbReference type="PANTHER" id="PTHR30182:SF12">
    <property type="entry name" value="L-SERINE DEHYDRATASE, BETA CHAIN-RELATED"/>
    <property type="match status" value="1"/>
</dbReference>
<dbReference type="RefSeq" id="WP_173747435.1">
    <property type="nucleotide sequence ID" value="NZ_JAAITA010000001.1"/>
</dbReference>
<comment type="cofactor">
    <cofactor evidence="1 12">
        <name>[4Fe-4S] cluster</name>
        <dbReference type="ChEBI" id="CHEBI:49883"/>
    </cofactor>
</comment>
<dbReference type="InterPro" id="IPR004643">
    <property type="entry name" value="Fe-S_L-Ser_bsu"/>
</dbReference>
<keyword evidence="9 11" id="KW-0456">Lyase</keyword>
<keyword evidence="4 11" id="KW-0312">Gluconeogenesis</keyword>
<dbReference type="PIRSF" id="PIRSF036692">
    <property type="entry name" value="SDH_B"/>
    <property type="match status" value="1"/>
</dbReference>
<dbReference type="InterPro" id="IPR005131">
    <property type="entry name" value="Ser_deHydtase_bsu"/>
</dbReference>
<dbReference type="InterPro" id="IPR002912">
    <property type="entry name" value="ACT_dom"/>
</dbReference>
<evidence type="ECO:0000256" key="8">
    <source>
        <dbReference type="ARBA" id="ARBA00023014"/>
    </source>
</evidence>
<keyword evidence="6 11" id="KW-0479">Metal-binding</keyword>
<evidence type="ECO:0000256" key="2">
    <source>
        <dbReference type="ARBA" id="ARBA00004742"/>
    </source>
</evidence>
<dbReference type="NCBIfam" id="TIGR00719">
    <property type="entry name" value="sda_beta"/>
    <property type="match status" value="1"/>
</dbReference>
<dbReference type="Gene3D" id="3.30.1330.90">
    <property type="entry name" value="D-3-phosphoglycerate dehydrogenase, domain 3"/>
    <property type="match status" value="1"/>
</dbReference>
<dbReference type="GO" id="GO:0003941">
    <property type="term" value="F:L-serine ammonia-lyase activity"/>
    <property type="evidence" value="ECO:0007669"/>
    <property type="project" value="UniProtKB-EC"/>
</dbReference>
<protein>
    <recommendedName>
        <fullName evidence="11">L-serine deaminase</fullName>
    </recommendedName>
</protein>
<dbReference type="InterPro" id="IPR045865">
    <property type="entry name" value="ACT-like_dom_sf"/>
</dbReference>
<comment type="pathway">
    <text evidence="2 11">Carbohydrate biosynthesis; gluconeogenesis.</text>
</comment>
<name>A0ABX2I3D6_BLAHA</name>
<proteinExistence type="inferred from homology"/>
<dbReference type="CDD" id="cd04903">
    <property type="entry name" value="ACT_LSD"/>
    <property type="match status" value="1"/>
</dbReference>
<keyword evidence="8 11" id="KW-0411">Iron-sulfur</keyword>
<dbReference type="EMBL" id="JAAITA010000001">
    <property type="protein sequence ID" value="NSJ84963.1"/>
    <property type="molecule type" value="Genomic_DNA"/>
</dbReference>
<dbReference type="InterPro" id="IPR051318">
    <property type="entry name" value="Fe-S_L-Ser"/>
</dbReference>
<evidence type="ECO:0000256" key="3">
    <source>
        <dbReference type="ARBA" id="ARBA00008636"/>
    </source>
</evidence>
<evidence type="ECO:0000256" key="6">
    <source>
        <dbReference type="ARBA" id="ARBA00022723"/>
    </source>
</evidence>
<dbReference type="Pfam" id="PF03315">
    <property type="entry name" value="SDH_beta"/>
    <property type="match status" value="1"/>
</dbReference>
<sequence>MTGISLFEVIGPNMVGPSSSHTAGAASMALLARKLFPGTIRQVQFTLYGSFARTYRGHGTDRALLGGIMGFETDDLRIRDSLELAKKAGIAYSFSKAEEEPDDIHPNTADMDIQGTNGERLFVRGVSLGGGKVKIVKLNQIEVDFTGEYSTLIVSQTDKPGVVAHITKILSEEGVNIAFMRLFREEKGAAAFTIVESDEKIPKEVLEKIRENPLVSDIMLVQL</sequence>
<evidence type="ECO:0000313" key="15">
    <source>
        <dbReference type="Proteomes" id="UP000822142"/>
    </source>
</evidence>
<keyword evidence="15" id="KW-1185">Reference proteome</keyword>
<evidence type="ECO:0000256" key="1">
    <source>
        <dbReference type="ARBA" id="ARBA00001966"/>
    </source>
</evidence>
<dbReference type="Proteomes" id="UP000822142">
    <property type="component" value="Unassembled WGS sequence"/>
</dbReference>
<keyword evidence="7 11" id="KW-0408">Iron</keyword>
<evidence type="ECO:0000259" key="13">
    <source>
        <dbReference type="PROSITE" id="PS51671"/>
    </source>
</evidence>
<comment type="similarity">
    <text evidence="3 11 12">Belongs to the iron-sulfur dependent L-serine dehydratase family.</text>
</comment>
<dbReference type="Pfam" id="PF01842">
    <property type="entry name" value="ACT"/>
    <property type="match status" value="1"/>
</dbReference>
<dbReference type="InterPro" id="IPR029009">
    <property type="entry name" value="ASB_dom_sf"/>
</dbReference>
<dbReference type="SUPFAM" id="SSF143548">
    <property type="entry name" value="Serine metabolism enzymes domain"/>
    <property type="match status" value="1"/>
</dbReference>
<comment type="caution">
    <text evidence="14">The sequence shown here is derived from an EMBL/GenBank/DDBJ whole genome shotgun (WGS) entry which is preliminary data.</text>
</comment>
<evidence type="ECO:0000313" key="14">
    <source>
        <dbReference type="EMBL" id="NSJ84963.1"/>
    </source>
</evidence>
<dbReference type="PROSITE" id="PS51671">
    <property type="entry name" value="ACT"/>
    <property type="match status" value="1"/>
</dbReference>
<evidence type="ECO:0000256" key="12">
    <source>
        <dbReference type="RuleBase" id="RU366059"/>
    </source>
</evidence>
<evidence type="ECO:0000256" key="11">
    <source>
        <dbReference type="PIRNR" id="PIRNR036692"/>
    </source>
</evidence>
<dbReference type="Gene3D" id="3.30.70.260">
    <property type="match status" value="1"/>
</dbReference>
<dbReference type="PANTHER" id="PTHR30182">
    <property type="entry name" value="L-SERINE DEHYDRATASE"/>
    <property type="match status" value="1"/>
</dbReference>
<evidence type="ECO:0000256" key="5">
    <source>
        <dbReference type="ARBA" id="ARBA00022485"/>
    </source>
</evidence>